<protein>
    <submittedName>
        <fullName evidence="1">Uncharacterized protein</fullName>
    </submittedName>
</protein>
<sequence>MRSFRVQGSRRRRYLSPVSLRRRLPPGFQNGTNFRSPRVIQPRTRVRPGCQMISRRTHRYLLSVSCPPRLANQIEGSERVCRTTIPRTIFRASGSKSSAGIKVNNKLFARSRGQGKFRVPCHVRPRAARRRISLLHCNLLYLSKLRCSTMVRAKREMRRDTRDTRGYHMKILDKPCDVKSLL</sequence>
<organism evidence="1 2">
    <name type="scientific">Cardiocondyla obscurior</name>
    <dbReference type="NCBI Taxonomy" id="286306"/>
    <lineage>
        <taxon>Eukaryota</taxon>
        <taxon>Metazoa</taxon>
        <taxon>Ecdysozoa</taxon>
        <taxon>Arthropoda</taxon>
        <taxon>Hexapoda</taxon>
        <taxon>Insecta</taxon>
        <taxon>Pterygota</taxon>
        <taxon>Neoptera</taxon>
        <taxon>Endopterygota</taxon>
        <taxon>Hymenoptera</taxon>
        <taxon>Apocrita</taxon>
        <taxon>Aculeata</taxon>
        <taxon>Formicoidea</taxon>
        <taxon>Formicidae</taxon>
        <taxon>Myrmicinae</taxon>
        <taxon>Cardiocondyla</taxon>
    </lineage>
</organism>
<name>A0AAW2EW27_9HYME</name>
<evidence type="ECO:0000313" key="2">
    <source>
        <dbReference type="Proteomes" id="UP001430953"/>
    </source>
</evidence>
<proteinExistence type="predicted"/>
<keyword evidence="2" id="KW-1185">Reference proteome</keyword>
<accession>A0AAW2EW27</accession>
<gene>
    <name evidence="1" type="ORF">PUN28_016354</name>
</gene>
<dbReference type="EMBL" id="JADYXP020000018">
    <property type="protein sequence ID" value="KAL0106616.1"/>
    <property type="molecule type" value="Genomic_DNA"/>
</dbReference>
<comment type="caution">
    <text evidence="1">The sequence shown here is derived from an EMBL/GenBank/DDBJ whole genome shotgun (WGS) entry which is preliminary data.</text>
</comment>
<dbReference type="Proteomes" id="UP001430953">
    <property type="component" value="Unassembled WGS sequence"/>
</dbReference>
<evidence type="ECO:0000313" key="1">
    <source>
        <dbReference type="EMBL" id="KAL0106616.1"/>
    </source>
</evidence>
<dbReference type="AlphaFoldDB" id="A0AAW2EW27"/>
<reference evidence="1 2" key="1">
    <citation type="submission" date="2023-03" db="EMBL/GenBank/DDBJ databases">
        <title>High recombination rates correlate with genetic variation in Cardiocondyla obscurior ants.</title>
        <authorList>
            <person name="Errbii M."/>
        </authorList>
    </citation>
    <scope>NUCLEOTIDE SEQUENCE [LARGE SCALE GENOMIC DNA]</scope>
    <source>
        <strain evidence="1">Alpha-2009</strain>
        <tissue evidence="1">Whole body</tissue>
    </source>
</reference>